<reference evidence="1 2" key="1">
    <citation type="journal article" date="2016" name="Nat. Commun.">
        <title>Thousands of microbial genomes shed light on interconnected biogeochemical processes in an aquifer system.</title>
        <authorList>
            <person name="Anantharaman K."/>
            <person name="Brown C.T."/>
            <person name="Hug L.A."/>
            <person name="Sharon I."/>
            <person name="Castelle C.J."/>
            <person name="Probst A.J."/>
            <person name="Thomas B.C."/>
            <person name="Singh A."/>
            <person name="Wilkins M.J."/>
            <person name="Karaoz U."/>
            <person name="Brodie E.L."/>
            <person name="Williams K.H."/>
            <person name="Hubbard S.S."/>
            <person name="Banfield J.F."/>
        </authorList>
    </citation>
    <scope>NUCLEOTIDE SEQUENCE [LARGE SCALE GENOMIC DNA]</scope>
</reference>
<organism evidence="1 2">
    <name type="scientific">Candidatus Staskawiczbacteria bacterium RIFOXYD1_FULL_32_13</name>
    <dbReference type="NCBI Taxonomy" id="1802234"/>
    <lineage>
        <taxon>Bacteria</taxon>
        <taxon>Candidatus Staskawicziibacteriota</taxon>
    </lineage>
</organism>
<accession>A0A1G2JQ27</accession>
<gene>
    <name evidence="1" type="ORF">A2561_02460</name>
</gene>
<comment type="caution">
    <text evidence="1">The sequence shown here is derived from an EMBL/GenBank/DDBJ whole genome shotgun (WGS) entry which is preliminary data.</text>
</comment>
<sequence>MSATINALALVKKNERYIFLYDDENRVEIMRRMGQFASDPDLSFNWYDAAILTQKVRQTPEPQPSQIDWFLSPGDHL</sequence>
<evidence type="ECO:0000313" key="2">
    <source>
        <dbReference type="Proteomes" id="UP000178935"/>
    </source>
</evidence>
<dbReference type="Proteomes" id="UP000178935">
    <property type="component" value="Unassembled WGS sequence"/>
</dbReference>
<dbReference type="AlphaFoldDB" id="A0A1G2JQ27"/>
<name>A0A1G2JQ27_9BACT</name>
<protein>
    <submittedName>
        <fullName evidence="1">Uncharacterized protein</fullName>
    </submittedName>
</protein>
<evidence type="ECO:0000313" key="1">
    <source>
        <dbReference type="EMBL" id="OGZ89246.1"/>
    </source>
</evidence>
<dbReference type="EMBL" id="MHPU01000009">
    <property type="protein sequence ID" value="OGZ89246.1"/>
    <property type="molecule type" value="Genomic_DNA"/>
</dbReference>
<proteinExistence type="predicted"/>